<keyword evidence="3" id="KW-1185">Reference proteome</keyword>
<evidence type="ECO:0000313" key="2">
    <source>
        <dbReference type="EMBL" id="GMH27557.1"/>
    </source>
</evidence>
<dbReference type="Proteomes" id="UP001279734">
    <property type="component" value="Unassembled WGS sequence"/>
</dbReference>
<dbReference type="PANTHER" id="PTHR33914:SF2">
    <property type="entry name" value="OS02G0582100 PROTEIN"/>
    <property type="match status" value="1"/>
</dbReference>
<dbReference type="EMBL" id="BSYO01000033">
    <property type="protein sequence ID" value="GMH27557.1"/>
    <property type="molecule type" value="Genomic_DNA"/>
</dbReference>
<feature type="region of interest" description="Disordered" evidence="1">
    <location>
        <begin position="291"/>
        <end position="376"/>
    </location>
</feature>
<evidence type="ECO:0000313" key="3">
    <source>
        <dbReference type="Proteomes" id="UP001279734"/>
    </source>
</evidence>
<dbReference type="AlphaFoldDB" id="A0AAD3TFB0"/>
<protein>
    <submittedName>
        <fullName evidence="2">Uncharacterized protein</fullName>
    </submittedName>
</protein>
<proteinExistence type="predicted"/>
<organism evidence="2 3">
    <name type="scientific">Nepenthes gracilis</name>
    <name type="common">Slender pitcher plant</name>
    <dbReference type="NCBI Taxonomy" id="150966"/>
    <lineage>
        <taxon>Eukaryota</taxon>
        <taxon>Viridiplantae</taxon>
        <taxon>Streptophyta</taxon>
        <taxon>Embryophyta</taxon>
        <taxon>Tracheophyta</taxon>
        <taxon>Spermatophyta</taxon>
        <taxon>Magnoliopsida</taxon>
        <taxon>eudicotyledons</taxon>
        <taxon>Gunneridae</taxon>
        <taxon>Pentapetalae</taxon>
        <taxon>Caryophyllales</taxon>
        <taxon>Nepenthaceae</taxon>
        <taxon>Nepenthes</taxon>
    </lineage>
</organism>
<name>A0AAD3TFB0_NEPGR</name>
<feature type="compositionally biased region" description="Basic and acidic residues" evidence="1">
    <location>
        <begin position="342"/>
        <end position="367"/>
    </location>
</feature>
<dbReference type="InterPro" id="IPR040378">
    <property type="entry name" value="BASL"/>
</dbReference>
<comment type="caution">
    <text evidence="2">The sequence shown here is derived from an EMBL/GenBank/DDBJ whole genome shotgun (WGS) entry which is preliminary data.</text>
</comment>
<dbReference type="GO" id="GO:0009786">
    <property type="term" value="P:regulation of asymmetric cell division"/>
    <property type="evidence" value="ECO:0007669"/>
    <property type="project" value="InterPro"/>
</dbReference>
<sequence length="440" mass="48829">MKIDNDPGFSHTSPPRKSYNPFDSDDDPFETPGPNSENMFMKDNFNNFDLKEFEKDAGALPFYMNNGDVPWNEAMINADANGNDNLLGKETKFYGDKVVMECELPELIVCYKENSYQSVKDICIDEAVPSKDEIFNKSMEKGDTDDNCHKDDNHHCSNGGSAAMDGINQEALGRRNPYNDCETDDLMRVNEAKHDSAEKESVLEGRCVAAEMETSYFVYDTEDGNSSAGNEMGASNSCKSSLMSKNELNGDADVHDGDEADGILLEKKSGSEESMPKPSIVDWRDAEIKVAQGPNKAAASPPSEHSESQESAHCSNANGSSYTTRAEPKTITFDFNSSVPQKEYEKTRKIDREKPPDAQTMTRHDEGIPPPSSITYSGPIAYSGSISLRSESSAGSTRSFAFPVLQTEWNSSPVRMAKADRRHLRKHRGWMQALICCRFR</sequence>
<accession>A0AAD3TFB0</accession>
<feature type="region of interest" description="Disordered" evidence="1">
    <location>
        <begin position="1"/>
        <end position="38"/>
    </location>
</feature>
<dbReference type="PANTHER" id="PTHR33914">
    <property type="entry name" value="18S PRE-RIBOSOMAL ASSEMBLY PROTEIN GAR2-LIKE PROTEIN"/>
    <property type="match status" value="1"/>
</dbReference>
<gene>
    <name evidence="2" type="ORF">Nepgr_029400</name>
</gene>
<evidence type="ECO:0000256" key="1">
    <source>
        <dbReference type="SAM" id="MobiDB-lite"/>
    </source>
</evidence>
<reference evidence="2" key="1">
    <citation type="submission" date="2023-05" db="EMBL/GenBank/DDBJ databases">
        <title>Nepenthes gracilis genome sequencing.</title>
        <authorList>
            <person name="Fukushima K."/>
        </authorList>
    </citation>
    <scope>NUCLEOTIDE SEQUENCE</scope>
    <source>
        <strain evidence="2">SING2019-196</strain>
    </source>
</reference>